<evidence type="ECO:0000259" key="8">
    <source>
        <dbReference type="PROSITE" id="PS50071"/>
    </source>
</evidence>
<dbReference type="InterPro" id="IPR051968">
    <property type="entry name" value="ZnFinger_Homeobox_TR"/>
</dbReference>
<organism evidence="9 10">
    <name type="scientific">Lates calcarifer</name>
    <name type="common">Barramundi</name>
    <name type="synonym">Holocentrus calcarifer</name>
    <dbReference type="NCBI Taxonomy" id="8187"/>
    <lineage>
        <taxon>Eukaryota</taxon>
        <taxon>Metazoa</taxon>
        <taxon>Chordata</taxon>
        <taxon>Craniata</taxon>
        <taxon>Vertebrata</taxon>
        <taxon>Euteleostomi</taxon>
        <taxon>Actinopterygii</taxon>
        <taxon>Neopterygii</taxon>
        <taxon>Teleostei</taxon>
        <taxon>Neoteleostei</taxon>
        <taxon>Acanthomorphata</taxon>
        <taxon>Carangaria</taxon>
        <taxon>Carangaria incertae sedis</taxon>
        <taxon>Centropomidae</taxon>
        <taxon>Lates</taxon>
    </lineage>
</organism>
<feature type="compositionally biased region" description="Basic and acidic residues" evidence="7">
    <location>
        <begin position="38"/>
        <end position="48"/>
    </location>
</feature>
<evidence type="ECO:0000313" key="9">
    <source>
        <dbReference type="Ensembl" id="ENSLCAP00010022810.1"/>
    </source>
</evidence>
<dbReference type="InterPro" id="IPR009057">
    <property type="entry name" value="Homeodomain-like_sf"/>
</dbReference>
<dbReference type="GO" id="GO:0000978">
    <property type="term" value="F:RNA polymerase II cis-regulatory region sequence-specific DNA binding"/>
    <property type="evidence" value="ECO:0007669"/>
    <property type="project" value="TreeGrafter"/>
</dbReference>
<dbReference type="GO" id="GO:0005634">
    <property type="term" value="C:nucleus"/>
    <property type="evidence" value="ECO:0007669"/>
    <property type="project" value="UniProtKB-SubCell"/>
</dbReference>
<protein>
    <recommendedName>
        <fullName evidence="8">Homeobox domain-containing protein</fullName>
    </recommendedName>
</protein>
<evidence type="ECO:0000313" key="10">
    <source>
        <dbReference type="Proteomes" id="UP000314980"/>
    </source>
</evidence>
<dbReference type="Ensembl" id="ENSLCAT00010023306.1">
    <property type="protein sequence ID" value="ENSLCAP00010022810.1"/>
    <property type="gene ID" value="ENSLCAG00010010717.1"/>
</dbReference>
<dbReference type="STRING" id="8187.ENSLCAP00010022810"/>
<evidence type="ECO:0000256" key="2">
    <source>
        <dbReference type="ARBA" id="ARBA00022723"/>
    </source>
</evidence>
<dbReference type="SUPFAM" id="SSF46689">
    <property type="entry name" value="Homeodomain-like"/>
    <property type="match status" value="1"/>
</dbReference>
<dbReference type="PANTHER" id="PTHR45891">
    <property type="entry name" value="ZINC FINGER HOMEOBOX PROTEIN"/>
    <property type="match status" value="1"/>
</dbReference>
<keyword evidence="10" id="KW-1185">Reference proteome</keyword>
<feature type="domain" description="Homeobox" evidence="8">
    <location>
        <begin position="48"/>
        <end position="98"/>
    </location>
</feature>
<evidence type="ECO:0000256" key="3">
    <source>
        <dbReference type="ARBA" id="ARBA00022737"/>
    </source>
</evidence>
<evidence type="ECO:0000256" key="1">
    <source>
        <dbReference type="ARBA" id="ARBA00004123"/>
    </source>
</evidence>
<keyword evidence="3" id="KW-0677">Repeat</keyword>
<evidence type="ECO:0000256" key="6">
    <source>
        <dbReference type="RuleBase" id="RU000682"/>
    </source>
</evidence>
<feature type="DNA-binding region" description="Homeobox" evidence="5">
    <location>
        <begin position="50"/>
        <end position="99"/>
    </location>
</feature>
<keyword evidence="5 6" id="KW-0539">Nucleus</keyword>
<dbReference type="GO" id="GO:0046872">
    <property type="term" value="F:metal ion binding"/>
    <property type="evidence" value="ECO:0007669"/>
    <property type="project" value="UniProtKB-KW"/>
</dbReference>
<dbReference type="PANTHER" id="PTHR45891:SF3">
    <property type="entry name" value="ZINC FINGER PROTEIN 2"/>
    <property type="match status" value="1"/>
</dbReference>
<feature type="region of interest" description="Disordered" evidence="7">
    <location>
        <begin position="36"/>
        <end position="57"/>
    </location>
</feature>
<dbReference type="SMART" id="SM00389">
    <property type="entry name" value="HOX"/>
    <property type="match status" value="1"/>
</dbReference>
<sequence length="150" mass="16889">NLALPPIHKKHYTSSHLCLIPARGILTLISETSMEGQRGGREVEEEHRRDKRQRTTITPEQLEVLYQRYSLDSNPTRGVLESIARDVGLTRRVVQVLYGYLLSGFRILEPEKEKDTAPPPSAAAPKDTDESLPDTPAQRLLQEPSYTQSA</sequence>
<comment type="subcellular location">
    <subcellularLocation>
        <location evidence="1 5 6">Nucleus</location>
    </subcellularLocation>
</comment>
<reference evidence="10" key="1">
    <citation type="submission" date="2015-09" db="EMBL/GenBank/DDBJ databases">
        <authorList>
            <person name="Sai Rama Sridatta P."/>
        </authorList>
    </citation>
    <scope>NUCLEOTIDE SEQUENCE [LARGE SCALE GENOMIC DNA]</scope>
</reference>
<dbReference type="GO" id="GO:0000981">
    <property type="term" value="F:DNA-binding transcription factor activity, RNA polymerase II-specific"/>
    <property type="evidence" value="ECO:0007669"/>
    <property type="project" value="TreeGrafter"/>
</dbReference>
<evidence type="ECO:0000256" key="7">
    <source>
        <dbReference type="SAM" id="MobiDB-lite"/>
    </source>
</evidence>
<evidence type="ECO:0000256" key="5">
    <source>
        <dbReference type="PROSITE-ProRule" id="PRU00108"/>
    </source>
</evidence>
<reference evidence="9" key="2">
    <citation type="submission" date="2025-08" db="UniProtKB">
        <authorList>
            <consortium name="Ensembl"/>
        </authorList>
    </citation>
    <scope>IDENTIFICATION</scope>
</reference>
<name>A0A4W6DD65_LATCA</name>
<reference evidence="9" key="3">
    <citation type="submission" date="2025-09" db="UniProtKB">
        <authorList>
            <consortium name="Ensembl"/>
        </authorList>
    </citation>
    <scope>IDENTIFICATION</scope>
</reference>
<dbReference type="PROSITE" id="PS50071">
    <property type="entry name" value="HOMEOBOX_2"/>
    <property type="match status" value="1"/>
</dbReference>
<keyword evidence="2" id="KW-0479">Metal-binding</keyword>
<dbReference type="InParanoid" id="A0A4W6DD65"/>
<accession>A0A4W6DD65</accession>
<dbReference type="InterPro" id="IPR001356">
    <property type="entry name" value="HD"/>
</dbReference>
<dbReference type="Proteomes" id="UP000314980">
    <property type="component" value="Unassembled WGS sequence"/>
</dbReference>
<evidence type="ECO:0000256" key="4">
    <source>
        <dbReference type="ARBA" id="ARBA00022833"/>
    </source>
</evidence>
<dbReference type="Gene3D" id="1.10.10.60">
    <property type="entry name" value="Homeodomain-like"/>
    <property type="match status" value="1"/>
</dbReference>
<dbReference type="CDD" id="cd00086">
    <property type="entry name" value="homeodomain"/>
    <property type="match status" value="1"/>
</dbReference>
<dbReference type="Pfam" id="PF00046">
    <property type="entry name" value="Homeodomain"/>
    <property type="match status" value="1"/>
</dbReference>
<keyword evidence="5 6" id="KW-0371">Homeobox</keyword>
<keyword evidence="4" id="KW-0862">Zinc</keyword>
<keyword evidence="5 6" id="KW-0238">DNA-binding</keyword>
<proteinExistence type="predicted"/>
<dbReference type="GeneTree" id="ENSGT00940000156149"/>
<feature type="region of interest" description="Disordered" evidence="7">
    <location>
        <begin position="109"/>
        <end position="150"/>
    </location>
</feature>
<dbReference type="AlphaFoldDB" id="A0A4W6DD65"/>